<dbReference type="AlphaFoldDB" id="A0ABD3WAT8"/>
<name>A0ABD3WAT8_SINWO</name>
<feature type="non-terminal residue" evidence="1">
    <location>
        <position position="88"/>
    </location>
</feature>
<organism evidence="1 2">
    <name type="scientific">Sinanodonta woodiana</name>
    <name type="common">Chinese pond mussel</name>
    <name type="synonym">Anodonta woodiana</name>
    <dbReference type="NCBI Taxonomy" id="1069815"/>
    <lineage>
        <taxon>Eukaryota</taxon>
        <taxon>Metazoa</taxon>
        <taxon>Spiralia</taxon>
        <taxon>Lophotrochozoa</taxon>
        <taxon>Mollusca</taxon>
        <taxon>Bivalvia</taxon>
        <taxon>Autobranchia</taxon>
        <taxon>Heteroconchia</taxon>
        <taxon>Palaeoheterodonta</taxon>
        <taxon>Unionida</taxon>
        <taxon>Unionoidea</taxon>
        <taxon>Unionidae</taxon>
        <taxon>Unioninae</taxon>
        <taxon>Sinanodonta</taxon>
    </lineage>
</organism>
<reference evidence="1 2" key="1">
    <citation type="submission" date="2024-11" db="EMBL/GenBank/DDBJ databases">
        <title>Chromosome-level genome assembly of the freshwater bivalve Anodonta woodiana.</title>
        <authorList>
            <person name="Chen X."/>
        </authorList>
    </citation>
    <scope>NUCLEOTIDE SEQUENCE [LARGE SCALE GENOMIC DNA]</scope>
    <source>
        <strain evidence="1">MN2024</strain>
        <tissue evidence="1">Gills</tissue>
    </source>
</reference>
<dbReference type="Proteomes" id="UP001634394">
    <property type="component" value="Unassembled WGS sequence"/>
</dbReference>
<comment type="caution">
    <text evidence="1">The sequence shown here is derived from an EMBL/GenBank/DDBJ whole genome shotgun (WGS) entry which is preliminary data.</text>
</comment>
<evidence type="ECO:0000313" key="1">
    <source>
        <dbReference type="EMBL" id="KAL3869918.1"/>
    </source>
</evidence>
<gene>
    <name evidence="1" type="ORF">ACJMK2_042540</name>
</gene>
<evidence type="ECO:0000313" key="2">
    <source>
        <dbReference type="Proteomes" id="UP001634394"/>
    </source>
</evidence>
<protein>
    <submittedName>
        <fullName evidence="1">Uncharacterized protein</fullName>
    </submittedName>
</protein>
<keyword evidence="2" id="KW-1185">Reference proteome</keyword>
<sequence>MNLLPSLKYPSISSSKNTLIFAASLAYRLFCVIDDYEDDDEEKQSETLSNDAKERTMSLQEELNLKLQESTTTTNAAQDKFKWLKSEF</sequence>
<proteinExistence type="predicted"/>
<dbReference type="EMBL" id="JBJQND010000008">
    <property type="protein sequence ID" value="KAL3869918.1"/>
    <property type="molecule type" value="Genomic_DNA"/>
</dbReference>
<accession>A0ABD3WAT8</accession>